<protein>
    <submittedName>
        <fullName evidence="3">Uncharacterized protein</fullName>
    </submittedName>
</protein>
<proteinExistence type="predicted"/>
<comment type="caution">
    <text evidence="3">The sequence shown here is derived from an EMBL/GenBank/DDBJ whole genome shotgun (WGS) entry which is preliminary data.</text>
</comment>
<name>A0A232EI40_9HYME</name>
<evidence type="ECO:0000256" key="2">
    <source>
        <dbReference type="SAM" id="MobiDB-lite"/>
    </source>
</evidence>
<sequence>MPEESIIDVLTNLDLRVESDTFWNVDRLIRRLCGDYTAGDFVESAVPEDITTSRRAAKLQKALLKILPAAGLKMVEIKQQNQVTNNVRQGHASTHAENTAGYGVQQQQAEYTAENERLRNRIKNLEHLVQELVQI</sequence>
<keyword evidence="4" id="KW-1185">Reference proteome</keyword>
<accession>A0A232EI40</accession>
<evidence type="ECO:0000313" key="3">
    <source>
        <dbReference type="EMBL" id="OXU18026.1"/>
    </source>
</evidence>
<dbReference type="EMBL" id="NNAY01004347">
    <property type="protein sequence ID" value="OXU18026.1"/>
    <property type="molecule type" value="Genomic_DNA"/>
</dbReference>
<dbReference type="AlphaFoldDB" id="A0A232EI40"/>
<dbReference type="Proteomes" id="UP000215335">
    <property type="component" value="Unassembled WGS sequence"/>
</dbReference>
<gene>
    <name evidence="3" type="ORF">TSAR_004035</name>
</gene>
<feature type="coiled-coil region" evidence="1">
    <location>
        <begin position="108"/>
        <end position="135"/>
    </location>
</feature>
<keyword evidence="1" id="KW-0175">Coiled coil</keyword>
<feature type="compositionally biased region" description="Polar residues" evidence="2">
    <location>
        <begin position="87"/>
        <end position="97"/>
    </location>
</feature>
<feature type="region of interest" description="Disordered" evidence="2">
    <location>
        <begin position="87"/>
        <end position="108"/>
    </location>
</feature>
<organism evidence="3 4">
    <name type="scientific">Trichomalopsis sarcophagae</name>
    <dbReference type="NCBI Taxonomy" id="543379"/>
    <lineage>
        <taxon>Eukaryota</taxon>
        <taxon>Metazoa</taxon>
        <taxon>Ecdysozoa</taxon>
        <taxon>Arthropoda</taxon>
        <taxon>Hexapoda</taxon>
        <taxon>Insecta</taxon>
        <taxon>Pterygota</taxon>
        <taxon>Neoptera</taxon>
        <taxon>Endopterygota</taxon>
        <taxon>Hymenoptera</taxon>
        <taxon>Apocrita</taxon>
        <taxon>Proctotrupomorpha</taxon>
        <taxon>Chalcidoidea</taxon>
        <taxon>Pteromalidae</taxon>
        <taxon>Pteromalinae</taxon>
        <taxon>Trichomalopsis</taxon>
    </lineage>
</organism>
<evidence type="ECO:0000256" key="1">
    <source>
        <dbReference type="SAM" id="Coils"/>
    </source>
</evidence>
<evidence type="ECO:0000313" key="4">
    <source>
        <dbReference type="Proteomes" id="UP000215335"/>
    </source>
</evidence>
<feature type="non-terminal residue" evidence="3">
    <location>
        <position position="135"/>
    </location>
</feature>
<reference evidence="3 4" key="1">
    <citation type="journal article" date="2017" name="Curr. Biol.">
        <title>The Evolution of Venom by Co-option of Single-Copy Genes.</title>
        <authorList>
            <person name="Martinson E.O."/>
            <person name="Mrinalini"/>
            <person name="Kelkar Y.D."/>
            <person name="Chang C.H."/>
            <person name="Werren J.H."/>
        </authorList>
    </citation>
    <scope>NUCLEOTIDE SEQUENCE [LARGE SCALE GENOMIC DNA]</scope>
    <source>
        <strain evidence="3 4">Alberta</strain>
        <tissue evidence="3">Whole body</tissue>
    </source>
</reference>